<organism evidence="4 5">
    <name type="scientific">Mameliella alba</name>
    <dbReference type="NCBI Taxonomy" id="561184"/>
    <lineage>
        <taxon>Bacteria</taxon>
        <taxon>Pseudomonadati</taxon>
        <taxon>Pseudomonadota</taxon>
        <taxon>Alphaproteobacteria</taxon>
        <taxon>Rhodobacterales</taxon>
        <taxon>Roseobacteraceae</taxon>
        <taxon>Mameliella</taxon>
    </lineage>
</organism>
<feature type="compositionally biased region" description="Basic and acidic residues" evidence="1">
    <location>
        <begin position="43"/>
        <end position="69"/>
    </location>
</feature>
<keyword evidence="5" id="KW-1185">Reference proteome</keyword>
<dbReference type="PANTHER" id="PTHR36505:SF1">
    <property type="entry name" value="BLR1072 PROTEIN"/>
    <property type="match status" value="1"/>
</dbReference>
<evidence type="ECO:0000313" key="5">
    <source>
        <dbReference type="Proteomes" id="UP000030960"/>
    </source>
</evidence>
<feature type="domain" description="PRC-barrel" evidence="3">
    <location>
        <begin position="113"/>
        <end position="173"/>
    </location>
</feature>
<evidence type="ECO:0000259" key="3">
    <source>
        <dbReference type="Pfam" id="PF05239"/>
    </source>
</evidence>
<dbReference type="EC" id="5.3.1.9" evidence="4"/>
<name>A0A0B3S0C1_9RHOB</name>
<sequence>MKRFMMTVAATALIPAVALAESHETGDAMDPAADPMPMAADPDVAKSDDPEMTDKDMAAPKADASDTAKADTGLTAPVKASVIVGAPIYTLSASESVDWDVNVSYDTVADEWTRIGSIDDFIVDESGEIMGLVAEVGGFLGVGDKFVMLPMDETKMIMVSEADYAVVTPFTSDQLSEMERVE</sequence>
<dbReference type="PANTHER" id="PTHR36505">
    <property type="entry name" value="BLR1072 PROTEIN"/>
    <property type="match status" value="1"/>
</dbReference>
<feature type="chain" id="PRO_5002098002" evidence="2">
    <location>
        <begin position="21"/>
        <end position="182"/>
    </location>
</feature>
<dbReference type="Proteomes" id="UP000030960">
    <property type="component" value="Unassembled WGS sequence"/>
</dbReference>
<evidence type="ECO:0000313" key="4">
    <source>
        <dbReference type="EMBL" id="KHQ53787.1"/>
    </source>
</evidence>
<dbReference type="Gene3D" id="2.30.30.240">
    <property type="entry name" value="PRC-barrel domain"/>
    <property type="match status" value="1"/>
</dbReference>
<dbReference type="InterPro" id="IPR011033">
    <property type="entry name" value="PRC_barrel-like_sf"/>
</dbReference>
<dbReference type="AlphaFoldDB" id="A0A0B3S0C1"/>
<comment type="caution">
    <text evidence="4">The sequence shown here is derived from an EMBL/GenBank/DDBJ whole genome shotgun (WGS) entry which is preliminary data.</text>
</comment>
<accession>A0A0B3S0C1</accession>
<dbReference type="EMBL" id="JSUQ01000006">
    <property type="protein sequence ID" value="KHQ53787.1"/>
    <property type="molecule type" value="Genomic_DNA"/>
</dbReference>
<feature type="signal peptide" evidence="2">
    <location>
        <begin position="1"/>
        <end position="20"/>
    </location>
</feature>
<feature type="region of interest" description="Disordered" evidence="1">
    <location>
        <begin position="25"/>
        <end position="70"/>
    </location>
</feature>
<gene>
    <name evidence="4" type="primary">pgi_1</name>
    <name evidence="4" type="ORF">OA50_01776</name>
</gene>
<feature type="compositionally biased region" description="Low complexity" evidence="1">
    <location>
        <begin position="28"/>
        <end position="42"/>
    </location>
</feature>
<keyword evidence="2" id="KW-0732">Signal</keyword>
<dbReference type="GO" id="GO:0004347">
    <property type="term" value="F:glucose-6-phosphate isomerase activity"/>
    <property type="evidence" value="ECO:0007669"/>
    <property type="project" value="UniProtKB-EC"/>
</dbReference>
<dbReference type="Pfam" id="PF05239">
    <property type="entry name" value="PRC"/>
    <property type="match status" value="1"/>
</dbReference>
<evidence type="ECO:0000256" key="1">
    <source>
        <dbReference type="SAM" id="MobiDB-lite"/>
    </source>
</evidence>
<evidence type="ECO:0000256" key="2">
    <source>
        <dbReference type="SAM" id="SignalP"/>
    </source>
</evidence>
<protein>
    <submittedName>
        <fullName evidence="4">Glucose-6-phosphate isomerase</fullName>
        <ecNumber evidence="4">5.3.1.9</ecNumber>
    </submittedName>
</protein>
<dbReference type="OrthoDB" id="6158291at2"/>
<keyword evidence="4" id="KW-0413">Isomerase</keyword>
<reference evidence="4 5" key="1">
    <citation type="submission" date="2014-10" db="EMBL/GenBank/DDBJ databases">
        <title>Genome sequence of Ponticoccus sp. strain UMTAT08 isolated from clonal culture of toxic dinoflagellate Alexandrium tamiyavanichii.</title>
        <authorList>
            <person name="Gan H.Y."/>
            <person name="Muhd D.-D."/>
            <person name="Mohd Noor M.E."/>
            <person name="Yeong Y.S."/>
            <person name="Usup G."/>
        </authorList>
    </citation>
    <scope>NUCLEOTIDE SEQUENCE [LARGE SCALE GENOMIC DNA]</scope>
    <source>
        <strain evidence="4 5">UMTAT08</strain>
    </source>
</reference>
<dbReference type="RefSeq" id="WP_052244388.1">
    <property type="nucleotide sequence ID" value="NZ_JSUQ01000006.1"/>
</dbReference>
<proteinExistence type="predicted"/>
<dbReference type="STRING" id="561184.SAMN05216376_10178"/>
<dbReference type="InterPro" id="IPR027275">
    <property type="entry name" value="PRC-brl_dom"/>
</dbReference>
<dbReference type="SUPFAM" id="SSF50346">
    <property type="entry name" value="PRC-barrel domain"/>
    <property type="match status" value="1"/>
</dbReference>